<evidence type="ECO:0000259" key="5">
    <source>
        <dbReference type="PROSITE" id="PS50016"/>
    </source>
</evidence>
<evidence type="ECO:0000256" key="3">
    <source>
        <dbReference type="ARBA" id="ARBA00022833"/>
    </source>
</evidence>
<dbReference type="Pfam" id="PF04500">
    <property type="entry name" value="FLYWCH"/>
    <property type="match status" value="1"/>
</dbReference>
<dbReference type="InterPro" id="IPR019786">
    <property type="entry name" value="Zinc_finger_PHD-type_CS"/>
</dbReference>
<evidence type="ECO:0000313" key="6">
    <source>
        <dbReference type="EMBL" id="VDI55258.1"/>
    </source>
</evidence>
<comment type="caution">
    <text evidence="6">The sequence shown here is derived from an EMBL/GenBank/DDBJ whole genome shotgun (WGS) entry which is preliminary data.</text>
</comment>
<dbReference type="Gene3D" id="2.20.25.240">
    <property type="match status" value="1"/>
</dbReference>
<evidence type="ECO:0000256" key="1">
    <source>
        <dbReference type="ARBA" id="ARBA00022723"/>
    </source>
</evidence>
<keyword evidence="7" id="KW-1185">Reference proteome</keyword>
<dbReference type="EMBL" id="UYJE01007475">
    <property type="protein sequence ID" value="VDI55258.1"/>
    <property type="molecule type" value="Genomic_DNA"/>
</dbReference>
<feature type="domain" description="PHD-type" evidence="5">
    <location>
        <begin position="3"/>
        <end position="63"/>
    </location>
</feature>
<dbReference type="OrthoDB" id="6150250at2759"/>
<evidence type="ECO:0000256" key="2">
    <source>
        <dbReference type="ARBA" id="ARBA00022771"/>
    </source>
</evidence>
<dbReference type="InterPro" id="IPR019787">
    <property type="entry name" value="Znf_PHD-finger"/>
</dbReference>
<dbReference type="Pfam" id="PF00628">
    <property type="entry name" value="PHD"/>
    <property type="match status" value="1"/>
</dbReference>
<keyword evidence="3" id="KW-0862">Zinc</keyword>
<dbReference type="Gene3D" id="3.30.40.10">
    <property type="entry name" value="Zinc/RING finger domain, C3HC4 (zinc finger)"/>
    <property type="match status" value="1"/>
</dbReference>
<evidence type="ECO:0000313" key="7">
    <source>
        <dbReference type="Proteomes" id="UP000596742"/>
    </source>
</evidence>
<dbReference type="PANTHER" id="PTHR20956:SF12">
    <property type="entry name" value="FLYWCH-TYPE DOMAIN-CONTAINING PROTEIN"/>
    <property type="match status" value="1"/>
</dbReference>
<organism evidence="6 7">
    <name type="scientific">Mytilus galloprovincialis</name>
    <name type="common">Mediterranean mussel</name>
    <dbReference type="NCBI Taxonomy" id="29158"/>
    <lineage>
        <taxon>Eukaryota</taxon>
        <taxon>Metazoa</taxon>
        <taxon>Spiralia</taxon>
        <taxon>Lophotrochozoa</taxon>
        <taxon>Mollusca</taxon>
        <taxon>Bivalvia</taxon>
        <taxon>Autobranchia</taxon>
        <taxon>Pteriomorphia</taxon>
        <taxon>Mytilida</taxon>
        <taxon>Mytiloidea</taxon>
        <taxon>Mytilidae</taxon>
        <taxon>Mytilinae</taxon>
        <taxon>Mytilus</taxon>
    </lineage>
</organism>
<protein>
    <recommendedName>
        <fullName evidence="5">PHD-type domain-containing protein</fullName>
    </recommendedName>
</protein>
<dbReference type="Proteomes" id="UP000596742">
    <property type="component" value="Unassembled WGS sequence"/>
</dbReference>
<reference evidence="6" key="1">
    <citation type="submission" date="2018-11" db="EMBL/GenBank/DDBJ databases">
        <authorList>
            <person name="Alioto T."/>
            <person name="Alioto T."/>
        </authorList>
    </citation>
    <scope>NUCLEOTIDE SEQUENCE</scope>
</reference>
<dbReference type="InterPro" id="IPR013083">
    <property type="entry name" value="Znf_RING/FYVE/PHD"/>
</dbReference>
<dbReference type="GO" id="GO:0008270">
    <property type="term" value="F:zinc ion binding"/>
    <property type="evidence" value="ECO:0007669"/>
    <property type="project" value="UniProtKB-KW"/>
</dbReference>
<evidence type="ECO:0000256" key="4">
    <source>
        <dbReference type="PROSITE-ProRule" id="PRU00146"/>
    </source>
</evidence>
<accession>A0A8B6FX82</accession>
<keyword evidence="1" id="KW-0479">Metal-binding</keyword>
<keyword evidence="2 4" id="KW-0863">Zinc-finger</keyword>
<name>A0A8B6FX82_MYTGA</name>
<sequence>MEDDNCIWCHSVVRPRQEAIECDVCSKWQHRKCGNIGITRAVYRQMVKDRQVINWTCSECQQPNLPEEPMQTEEEDDSIHASFNVELPFDNATQRGKPKLVDNIGFSYTLKREKNGARTWWCSVRNKTTHCGVILHEKDGVFIPPSIQHNHTAAPGTLTATKIKVTVKQRALQQIYVPARTIVEDVMSEMVDLREPEASRPNPDYLTRAVNFTLKPPRSHCK</sequence>
<dbReference type="PANTHER" id="PTHR20956">
    <property type="entry name" value="HEH2P"/>
    <property type="match status" value="1"/>
</dbReference>
<dbReference type="PROSITE" id="PS50016">
    <property type="entry name" value="ZF_PHD_2"/>
    <property type="match status" value="1"/>
</dbReference>
<dbReference type="SUPFAM" id="SSF57903">
    <property type="entry name" value="FYVE/PHD zinc finger"/>
    <property type="match status" value="1"/>
</dbReference>
<dbReference type="AlphaFoldDB" id="A0A8B6FX82"/>
<dbReference type="InterPro" id="IPR011011">
    <property type="entry name" value="Znf_FYVE_PHD"/>
</dbReference>
<dbReference type="InterPro" id="IPR007588">
    <property type="entry name" value="Znf_FLYWCH"/>
</dbReference>
<proteinExistence type="predicted"/>
<gene>
    <name evidence="6" type="ORF">MGAL_10B042769</name>
</gene>
<dbReference type="PROSITE" id="PS01359">
    <property type="entry name" value="ZF_PHD_1"/>
    <property type="match status" value="1"/>
</dbReference>